<name>A0A1H3XRZ2_BIZPA</name>
<feature type="transmembrane region" description="Helical" evidence="6">
    <location>
        <begin position="111"/>
        <end position="129"/>
    </location>
</feature>
<organism evidence="8 9">
    <name type="scientific">Bizionia paragorgiae</name>
    <dbReference type="NCBI Taxonomy" id="283786"/>
    <lineage>
        <taxon>Bacteria</taxon>
        <taxon>Pseudomonadati</taxon>
        <taxon>Bacteroidota</taxon>
        <taxon>Flavobacteriia</taxon>
        <taxon>Flavobacteriales</taxon>
        <taxon>Flavobacteriaceae</taxon>
        <taxon>Bizionia</taxon>
    </lineage>
</organism>
<proteinExistence type="predicted"/>
<keyword evidence="5 6" id="KW-0472">Membrane</keyword>
<sequence>MKNEFTQVMSERTDTELVKIVTIDSGKYNPMALEGAHGEIEKRRLDPVKFSAIKDKITSRANNILYVESKTAIRLLRFVNFVIDFIIWLFLIAVGSYAIELFIHPKNESLITFLIFFLYFGTYLGYYAIMEIKFQKTIGKFITKTTVVKSNGDRPSAGDIITRTLCRLIPLDRLSFLLTNHGFHDRLSQTKVINDRLK</sequence>
<evidence type="ECO:0000256" key="2">
    <source>
        <dbReference type="ARBA" id="ARBA00022475"/>
    </source>
</evidence>
<reference evidence="8 9" key="1">
    <citation type="submission" date="2016-10" db="EMBL/GenBank/DDBJ databases">
        <authorList>
            <person name="de Groot N.N."/>
        </authorList>
    </citation>
    <scope>NUCLEOTIDE SEQUENCE [LARGE SCALE GENOMIC DNA]</scope>
    <source>
        <strain evidence="8 9">DSM 23842</strain>
    </source>
</reference>
<evidence type="ECO:0000256" key="6">
    <source>
        <dbReference type="SAM" id="Phobius"/>
    </source>
</evidence>
<dbReference type="Proteomes" id="UP000198846">
    <property type="component" value="Unassembled WGS sequence"/>
</dbReference>
<evidence type="ECO:0000259" key="7">
    <source>
        <dbReference type="Pfam" id="PF06271"/>
    </source>
</evidence>
<keyword evidence="3 6" id="KW-0812">Transmembrane</keyword>
<feature type="transmembrane region" description="Helical" evidence="6">
    <location>
        <begin position="78"/>
        <end position="99"/>
    </location>
</feature>
<evidence type="ECO:0000256" key="1">
    <source>
        <dbReference type="ARBA" id="ARBA00004651"/>
    </source>
</evidence>
<gene>
    <name evidence="8" type="ORF">SAMN04487990_105112</name>
</gene>
<accession>A0A1H3XRZ2</accession>
<dbReference type="OrthoDB" id="762068at2"/>
<evidence type="ECO:0000256" key="5">
    <source>
        <dbReference type="ARBA" id="ARBA00023136"/>
    </source>
</evidence>
<dbReference type="AlphaFoldDB" id="A0A1H3XRZ2"/>
<evidence type="ECO:0000256" key="4">
    <source>
        <dbReference type="ARBA" id="ARBA00022989"/>
    </source>
</evidence>
<keyword evidence="4 6" id="KW-1133">Transmembrane helix</keyword>
<dbReference type="STRING" id="283786.SAMN04487990_105112"/>
<protein>
    <submittedName>
        <fullName evidence="8">Uncharacterized membrane protein YckC, RDD family</fullName>
    </submittedName>
</protein>
<dbReference type="InterPro" id="IPR051791">
    <property type="entry name" value="Pra-immunoreactive"/>
</dbReference>
<dbReference type="InterPro" id="IPR010432">
    <property type="entry name" value="RDD"/>
</dbReference>
<dbReference type="Pfam" id="PF06271">
    <property type="entry name" value="RDD"/>
    <property type="match status" value="1"/>
</dbReference>
<feature type="domain" description="RDD" evidence="7">
    <location>
        <begin position="77"/>
        <end position="179"/>
    </location>
</feature>
<evidence type="ECO:0000313" key="9">
    <source>
        <dbReference type="Proteomes" id="UP000198846"/>
    </source>
</evidence>
<dbReference type="EMBL" id="FNQK01000005">
    <property type="protein sequence ID" value="SEA01278.1"/>
    <property type="molecule type" value="Genomic_DNA"/>
</dbReference>
<comment type="subcellular location">
    <subcellularLocation>
        <location evidence="1">Cell membrane</location>
        <topology evidence="1">Multi-pass membrane protein</topology>
    </subcellularLocation>
</comment>
<dbReference type="PANTHER" id="PTHR36115:SF4">
    <property type="entry name" value="MEMBRANE PROTEIN"/>
    <property type="match status" value="1"/>
</dbReference>
<keyword evidence="9" id="KW-1185">Reference proteome</keyword>
<dbReference type="GO" id="GO:0005886">
    <property type="term" value="C:plasma membrane"/>
    <property type="evidence" value="ECO:0007669"/>
    <property type="project" value="UniProtKB-SubCell"/>
</dbReference>
<evidence type="ECO:0000256" key="3">
    <source>
        <dbReference type="ARBA" id="ARBA00022692"/>
    </source>
</evidence>
<evidence type="ECO:0000313" key="8">
    <source>
        <dbReference type="EMBL" id="SEA01278.1"/>
    </source>
</evidence>
<dbReference type="PANTHER" id="PTHR36115">
    <property type="entry name" value="PROLINE-RICH ANTIGEN HOMOLOG-RELATED"/>
    <property type="match status" value="1"/>
</dbReference>
<keyword evidence="2" id="KW-1003">Cell membrane</keyword>
<dbReference type="RefSeq" id="WP_092133071.1">
    <property type="nucleotide sequence ID" value="NZ_FNQK01000005.1"/>
</dbReference>